<dbReference type="GO" id="GO:0003684">
    <property type="term" value="F:damaged DNA binding"/>
    <property type="evidence" value="ECO:0007669"/>
    <property type="project" value="InterPro"/>
</dbReference>
<dbReference type="InterPro" id="IPR011257">
    <property type="entry name" value="DNA_glycosylase"/>
</dbReference>
<dbReference type="InterPro" id="IPR052054">
    <property type="entry name" value="Oxidative_DNA_repair_enzyme"/>
</dbReference>
<keyword evidence="8" id="KW-0326">Glycosidase</keyword>
<dbReference type="SUPFAM" id="SSF48150">
    <property type="entry name" value="DNA-glycosylase"/>
    <property type="match status" value="1"/>
</dbReference>
<comment type="catalytic activity">
    <reaction evidence="9">
        <text>2'-deoxyribonucleotide-(2'-deoxyribose 5'-phosphate)-2'-deoxyribonucleotide-DNA = a 3'-end 2'-deoxyribonucleotide-(2,3-dehydro-2,3-deoxyribose 5'-phosphate)-DNA + a 5'-end 5'-phospho-2'-deoxyribonucleoside-DNA + H(+)</text>
        <dbReference type="Rhea" id="RHEA:66592"/>
        <dbReference type="Rhea" id="RHEA-COMP:13180"/>
        <dbReference type="Rhea" id="RHEA-COMP:16897"/>
        <dbReference type="Rhea" id="RHEA-COMP:17067"/>
        <dbReference type="ChEBI" id="CHEBI:15378"/>
        <dbReference type="ChEBI" id="CHEBI:136412"/>
        <dbReference type="ChEBI" id="CHEBI:157695"/>
        <dbReference type="ChEBI" id="CHEBI:167181"/>
        <dbReference type="EC" id="4.2.99.18"/>
    </reaction>
</comment>
<keyword evidence="3" id="KW-0227">DNA damage</keyword>
<dbReference type="RefSeq" id="WP_278100383.1">
    <property type="nucleotide sequence ID" value="NZ_CP091092.1"/>
</dbReference>
<dbReference type="PANTHER" id="PTHR10242">
    <property type="entry name" value="8-OXOGUANINE DNA GLYCOSYLASE"/>
    <property type="match status" value="1"/>
</dbReference>
<evidence type="ECO:0000259" key="10">
    <source>
        <dbReference type="SMART" id="SM00478"/>
    </source>
</evidence>
<dbReference type="InterPro" id="IPR023170">
    <property type="entry name" value="HhH_base_excis_C"/>
</dbReference>
<dbReference type="SMART" id="SM00478">
    <property type="entry name" value="ENDO3c"/>
    <property type="match status" value="1"/>
</dbReference>
<sequence>MAKFDVIELDSNQPFSLDKTLSCGQAPRWFFDNGWWYGIIRESVVKIRQEENELHFTGADAEFIYDYFCLDLNLENVYTRLKGDNYGKEAIEKNYGLRLVNQDAWECLVFQMTVNKIRTKSSSDRITRVSSKLGKEIEFEGKKFFSFPRPQEILEAGLPALKSCNISYFADNILMASRKVVENPLWENEIYSADYEAAVGILTDFKGIKHRVAEWILLFAFKKYEAFPVDAHIRKIFAANYLKNVNLGTPKDDKFDDTIKEVAKRNFGEYRGYALEYIFCSQD</sequence>
<dbReference type="GO" id="GO:0006289">
    <property type="term" value="P:nucleotide-excision repair"/>
    <property type="evidence" value="ECO:0007669"/>
    <property type="project" value="InterPro"/>
</dbReference>
<evidence type="ECO:0000256" key="4">
    <source>
        <dbReference type="ARBA" id="ARBA00022801"/>
    </source>
</evidence>
<evidence type="ECO:0000256" key="6">
    <source>
        <dbReference type="ARBA" id="ARBA00023239"/>
    </source>
</evidence>
<keyword evidence="4" id="KW-0378">Hydrolase</keyword>
<organism evidence="11 12">
    <name type="scientific">Methanomicrobium antiquum</name>
    <dbReference type="NCBI Taxonomy" id="487686"/>
    <lineage>
        <taxon>Archaea</taxon>
        <taxon>Methanobacteriati</taxon>
        <taxon>Methanobacteriota</taxon>
        <taxon>Stenosarchaea group</taxon>
        <taxon>Methanomicrobia</taxon>
        <taxon>Methanomicrobiales</taxon>
        <taxon>Methanomicrobiaceae</taxon>
        <taxon>Methanomicrobium</taxon>
    </lineage>
</organism>
<evidence type="ECO:0000256" key="7">
    <source>
        <dbReference type="ARBA" id="ARBA00023268"/>
    </source>
</evidence>
<dbReference type="GO" id="GO:0140078">
    <property type="term" value="F:class I DNA-(apurinic or apyrimidinic site) endonuclease activity"/>
    <property type="evidence" value="ECO:0007669"/>
    <property type="project" value="UniProtKB-EC"/>
</dbReference>
<keyword evidence="12" id="KW-1185">Reference proteome</keyword>
<dbReference type="Gene3D" id="1.10.1670.10">
    <property type="entry name" value="Helix-hairpin-Helix base-excision DNA repair enzymes (C-terminal)"/>
    <property type="match status" value="1"/>
</dbReference>
<proteinExistence type="inferred from homology"/>
<evidence type="ECO:0000313" key="11">
    <source>
        <dbReference type="EMBL" id="WFN37543.1"/>
    </source>
</evidence>
<keyword evidence="6" id="KW-0456">Lyase</keyword>
<dbReference type="InterPro" id="IPR003265">
    <property type="entry name" value="HhH-GPD_domain"/>
</dbReference>
<dbReference type="EC" id="4.2.99.18" evidence="2"/>
<dbReference type="Proteomes" id="UP001218895">
    <property type="component" value="Chromosome"/>
</dbReference>
<dbReference type="EMBL" id="CP091092">
    <property type="protein sequence ID" value="WFN37543.1"/>
    <property type="molecule type" value="Genomic_DNA"/>
</dbReference>
<protein>
    <recommendedName>
        <fullName evidence="2">DNA-(apurinic or apyrimidinic site) lyase</fullName>
        <ecNumber evidence="2">4.2.99.18</ecNumber>
    </recommendedName>
</protein>
<dbReference type="GO" id="GO:0006284">
    <property type="term" value="P:base-excision repair"/>
    <property type="evidence" value="ECO:0007669"/>
    <property type="project" value="InterPro"/>
</dbReference>
<dbReference type="Pfam" id="PF07934">
    <property type="entry name" value="OGG_N"/>
    <property type="match status" value="1"/>
</dbReference>
<evidence type="ECO:0000256" key="3">
    <source>
        <dbReference type="ARBA" id="ARBA00022763"/>
    </source>
</evidence>
<dbReference type="AlphaFoldDB" id="A0AAF0JUA8"/>
<dbReference type="PANTHER" id="PTHR10242:SF2">
    <property type="entry name" value="N-GLYCOSYLASE_DNA LYASE"/>
    <property type="match status" value="1"/>
</dbReference>
<dbReference type="GeneID" id="79949515"/>
<evidence type="ECO:0000256" key="2">
    <source>
        <dbReference type="ARBA" id="ARBA00012720"/>
    </source>
</evidence>
<evidence type="ECO:0000256" key="8">
    <source>
        <dbReference type="ARBA" id="ARBA00023295"/>
    </source>
</evidence>
<keyword evidence="7" id="KW-0511">Multifunctional enzyme</keyword>
<reference evidence="11" key="1">
    <citation type="submission" date="2022-01" db="EMBL/GenBank/DDBJ databases">
        <title>Complete genome of Methanomicrobium antiquum DSM 21220.</title>
        <authorList>
            <person name="Chen S.-C."/>
            <person name="You Y.-T."/>
            <person name="Zhou Y.-Z."/>
            <person name="Lai M.-C."/>
        </authorList>
    </citation>
    <scope>NUCLEOTIDE SEQUENCE</scope>
    <source>
        <strain evidence="11">DSM 21220</strain>
    </source>
</reference>
<comment type="similarity">
    <text evidence="1">Belongs to the type-1 OGG1 family.</text>
</comment>
<dbReference type="SUPFAM" id="SSF55945">
    <property type="entry name" value="TATA-box binding protein-like"/>
    <property type="match status" value="1"/>
</dbReference>
<evidence type="ECO:0000256" key="5">
    <source>
        <dbReference type="ARBA" id="ARBA00023204"/>
    </source>
</evidence>
<gene>
    <name evidence="11" type="ORF">L1994_03915</name>
</gene>
<dbReference type="KEGG" id="manq:L1994_03915"/>
<name>A0AAF0JUA8_9EURY</name>
<accession>A0AAF0JUA8</accession>
<dbReference type="GO" id="GO:0008534">
    <property type="term" value="F:oxidized purine nucleobase lesion DNA N-glycosylase activity"/>
    <property type="evidence" value="ECO:0007669"/>
    <property type="project" value="InterPro"/>
</dbReference>
<evidence type="ECO:0000256" key="9">
    <source>
        <dbReference type="ARBA" id="ARBA00044632"/>
    </source>
</evidence>
<keyword evidence="5" id="KW-0234">DNA repair</keyword>
<dbReference type="Gene3D" id="1.10.340.30">
    <property type="entry name" value="Hypothetical protein, domain 2"/>
    <property type="match status" value="1"/>
</dbReference>
<dbReference type="Gene3D" id="3.30.310.260">
    <property type="match status" value="1"/>
</dbReference>
<feature type="domain" description="HhH-GPD" evidence="10">
    <location>
        <begin position="117"/>
        <end position="283"/>
    </location>
</feature>
<dbReference type="InterPro" id="IPR012904">
    <property type="entry name" value="OGG_N"/>
</dbReference>
<evidence type="ECO:0000256" key="1">
    <source>
        <dbReference type="ARBA" id="ARBA00010679"/>
    </source>
</evidence>
<evidence type="ECO:0000313" key="12">
    <source>
        <dbReference type="Proteomes" id="UP001218895"/>
    </source>
</evidence>